<evidence type="ECO:0000259" key="1">
    <source>
        <dbReference type="Pfam" id="PF01526"/>
    </source>
</evidence>
<accession>A0ABW5MCL7</accession>
<comment type="caution">
    <text evidence="2">The sequence shown here is derived from an EMBL/GenBank/DDBJ whole genome shotgun (WGS) entry which is preliminary data.</text>
</comment>
<reference evidence="3" key="1">
    <citation type="journal article" date="2019" name="Int. J. Syst. Evol. Microbiol.">
        <title>The Global Catalogue of Microorganisms (GCM) 10K type strain sequencing project: providing services to taxonomists for standard genome sequencing and annotation.</title>
        <authorList>
            <consortium name="The Broad Institute Genomics Platform"/>
            <consortium name="The Broad Institute Genome Sequencing Center for Infectious Disease"/>
            <person name="Wu L."/>
            <person name="Ma J."/>
        </authorList>
    </citation>
    <scope>NUCLEOTIDE SEQUENCE [LARGE SCALE GENOMIC DNA]</scope>
    <source>
        <strain evidence="3">KCTC 42805</strain>
    </source>
</reference>
<proteinExistence type="predicted"/>
<dbReference type="RefSeq" id="WP_381527529.1">
    <property type="nucleotide sequence ID" value="NZ_JBHULN010000024.1"/>
</dbReference>
<dbReference type="Pfam" id="PF01526">
    <property type="entry name" value="DDE_Tnp_Tn3"/>
    <property type="match status" value="1"/>
</dbReference>
<gene>
    <name evidence="2" type="ORF">ACFSUS_26130</name>
</gene>
<sequence>MLRFLTTMRLGVTQPSALHIRLNSYARQHPLYKALKDLGRLYRIIFCASR</sequence>
<feature type="domain" description="Tn3 transposase DDE" evidence="1">
    <location>
        <begin position="1"/>
        <end position="47"/>
    </location>
</feature>
<dbReference type="Proteomes" id="UP001597469">
    <property type="component" value="Unassembled WGS sequence"/>
</dbReference>
<name>A0ABW5MCL7_9BACT</name>
<evidence type="ECO:0000313" key="2">
    <source>
        <dbReference type="EMBL" id="MFD2574142.1"/>
    </source>
</evidence>
<keyword evidence="3" id="KW-1185">Reference proteome</keyword>
<organism evidence="2 3">
    <name type="scientific">Spirosoma soli</name>
    <dbReference type="NCBI Taxonomy" id="1770529"/>
    <lineage>
        <taxon>Bacteria</taxon>
        <taxon>Pseudomonadati</taxon>
        <taxon>Bacteroidota</taxon>
        <taxon>Cytophagia</taxon>
        <taxon>Cytophagales</taxon>
        <taxon>Cytophagaceae</taxon>
        <taxon>Spirosoma</taxon>
    </lineage>
</organism>
<dbReference type="InterPro" id="IPR002513">
    <property type="entry name" value="Tn3_Tnp_DDE_dom"/>
</dbReference>
<protein>
    <submittedName>
        <fullName evidence="2">Tn3 family transposase</fullName>
    </submittedName>
</protein>
<dbReference type="EMBL" id="JBHULN010000024">
    <property type="protein sequence ID" value="MFD2574142.1"/>
    <property type="molecule type" value="Genomic_DNA"/>
</dbReference>
<evidence type="ECO:0000313" key="3">
    <source>
        <dbReference type="Proteomes" id="UP001597469"/>
    </source>
</evidence>